<keyword evidence="2" id="KW-1185">Reference proteome</keyword>
<accession>A0A2Z2KLE1</accession>
<organism evidence="1 2">
    <name type="scientific">Paenibacillus donghaensis</name>
    <dbReference type="NCBI Taxonomy" id="414771"/>
    <lineage>
        <taxon>Bacteria</taxon>
        <taxon>Bacillati</taxon>
        <taxon>Bacillota</taxon>
        <taxon>Bacilli</taxon>
        <taxon>Bacillales</taxon>
        <taxon>Paenibacillaceae</taxon>
        <taxon>Paenibacillus</taxon>
    </lineage>
</organism>
<proteinExistence type="predicted"/>
<gene>
    <name evidence="1" type="ORF">B9T62_08280</name>
</gene>
<evidence type="ECO:0000313" key="2">
    <source>
        <dbReference type="Proteomes" id="UP000249890"/>
    </source>
</evidence>
<dbReference type="AlphaFoldDB" id="A0A2Z2KLE1"/>
<name>A0A2Z2KLE1_9BACL</name>
<dbReference type="Proteomes" id="UP000249890">
    <property type="component" value="Chromosome"/>
</dbReference>
<reference evidence="1 2" key="1">
    <citation type="submission" date="2017-06" db="EMBL/GenBank/DDBJ databases">
        <title>Complete genome sequence of Paenibacillus donghaensis KCTC 13049T isolated from East Sea sediment, South Korea.</title>
        <authorList>
            <person name="Jung B.K."/>
            <person name="Hong S.-J."/>
            <person name="Shin J.-H."/>
        </authorList>
    </citation>
    <scope>NUCLEOTIDE SEQUENCE [LARGE SCALE GENOMIC DNA]</scope>
    <source>
        <strain evidence="1 2">KCTC 13049</strain>
    </source>
</reference>
<evidence type="ECO:0000313" key="1">
    <source>
        <dbReference type="EMBL" id="ASA20781.1"/>
    </source>
</evidence>
<dbReference type="KEGG" id="pdh:B9T62_08280"/>
<sequence>MNHQSLIQLWVHSSFHIFDIRHFILLPGEAMPLYPLPANAFVLLCRGQGTARLNGRAFTLSRSCLLHGGKGLHLQIDSLEQLKFYLILYKSEPRSSSSSLQATTEKVDALMTAPLSFVPEFPALLHQHAREMYNAWLNEGDLSRFRTKTVFYLFMHEVLRQLDNPSFVADKPDIVDQAIRYMEKAARLLLETDETIQHIAESGYRMFHLRGSNRPYGIIPAGRQPQCPFGCHVIAGSGLNLCSRAGESGAKLCNVIP</sequence>
<protein>
    <submittedName>
        <fullName evidence="1">Uncharacterized protein</fullName>
    </submittedName>
</protein>
<dbReference type="EMBL" id="CP021780">
    <property type="protein sequence ID" value="ASA20781.1"/>
    <property type="molecule type" value="Genomic_DNA"/>
</dbReference>